<comment type="caution">
    <text evidence="1">The sequence shown here is derived from an EMBL/GenBank/DDBJ whole genome shotgun (WGS) entry which is preliminary data.</text>
</comment>
<accession>X1BV20</accession>
<proteinExistence type="predicted"/>
<reference evidence="1" key="1">
    <citation type="journal article" date="2014" name="Front. Microbiol.">
        <title>High frequency of phylogenetically diverse reductive dehalogenase-homologous genes in deep subseafloor sedimentary metagenomes.</title>
        <authorList>
            <person name="Kawai M."/>
            <person name="Futagami T."/>
            <person name="Toyoda A."/>
            <person name="Takaki Y."/>
            <person name="Nishi S."/>
            <person name="Hori S."/>
            <person name="Arai W."/>
            <person name="Tsubouchi T."/>
            <person name="Morono Y."/>
            <person name="Uchiyama I."/>
            <person name="Ito T."/>
            <person name="Fujiyama A."/>
            <person name="Inagaki F."/>
            <person name="Takami H."/>
        </authorList>
    </citation>
    <scope>NUCLEOTIDE SEQUENCE</scope>
    <source>
        <strain evidence="1">Expedition CK06-06</strain>
    </source>
</reference>
<gene>
    <name evidence="1" type="ORF">S01H4_27293</name>
</gene>
<sequence>MALPQFSRNYTRSGAYENPITPVDTKSGAIWANAIQGIGNTVARTLQTLSAQAETKVKQTQKILDENAKFVLTESNAFIANTSESGLENPSFAKAGVDIIRLKSQAYFDMKAGKEGAAESFTKYSSKLGELIELGKAGIAANESYNSDYITNYANVNTPGGISTTSGLNPSDSMNYSLAMPVRVGGTKNPNEEWYLDDNDNIRTKYTSDQIKALLSVKTNFAFSSRIF</sequence>
<dbReference type="EMBL" id="BART01013312">
    <property type="protein sequence ID" value="GAG75996.1"/>
    <property type="molecule type" value="Genomic_DNA"/>
</dbReference>
<evidence type="ECO:0000313" key="1">
    <source>
        <dbReference type="EMBL" id="GAG75996.1"/>
    </source>
</evidence>
<name>X1BV20_9ZZZZ</name>
<feature type="non-terminal residue" evidence="1">
    <location>
        <position position="228"/>
    </location>
</feature>
<protein>
    <submittedName>
        <fullName evidence="1">Uncharacterized protein</fullName>
    </submittedName>
</protein>
<organism evidence="1">
    <name type="scientific">marine sediment metagenome</name>
    <dbReference type="NCBI Taxonomy" id="412755"/>
    <lineage>
        <taxon>unclassified sequences</taxon>
        <taxon>metagenomes</taxon>
        <taxon>ecological metagenomes</taxon>
    </lineage>
</organism>
<dbReference type="AlphaFoldDB" id="X1BV20"/>